<evidence type="ECO:0000256" key="1">
    <source>
        <dbReference type="SAM" id="MobiDB-lite"/>
    </source>
</evidence>
<dbReference type="RefSeq" id="XP_033456418.1">
    <property type="nucleotide sequence ID" value="XM_033600378.1"/>
</dbReference>
<reference evidence="3" key="2">
    <citation type="submission" date="2020-04" db="EMBL/GenBank/DDBJ databases">
        <authorList>
            <consortium name="NCBI Genome Project"/>
        </authorList>
    </citation>
    <scope>NUCLEOTIDE SEQUENCE</scope>
    <source>
        <strain evidence="3">CBS 342.82</strain>
    </source>
</reference>
<keyword evidence="2" id="KW-1185">Reference proteome</keyword>
<gene>
    <name evidence="3" type="ORF">K489DRAFT_299447</name>
</gene>
<feature type="compositionally biased region" description="Polar residues" evidence="1">
    <location>
        <begin position="67"/>
        <end position="80"/>
    </location>
</feature>
<dbReference type="OrthoDB" id="411251at2759"/>
<feature type="region of interest" description="Disordered" evidence="1">
    <location>
        <begin position="57"/>
        <end position="100"/>
    </location>
</feature>
<dbReference type="AlphaFoldDB" id="A0A6J3LXL7"/>
<name>A0A6J3LXL7_9PEZI</name>
<accession>A0A6J3LXL7</accession>
<proteinExistence type="predicted"/>
<evidence type="ECO:0000313" key="2">
    <source>
        <dbReference type="Proteomes" id="UP000504637"/>
    </source>
</evidence>
<feature type="non-terminal residue" evidence="3">
    <location>
        <position position="1"/>
    </location>
</feature>
<protein>
    <submittedName>
        <fullName evidence="3">Uncharacterized protein</fullName>
    </submittedName>
</protein>
<sequence>LRHDPVELEAVISCASDGLVVCLRRARPLMPLPTQRPSRPRYSNGLFAAPWATEPVVLPQQSDRRQNTGSGHAFSSTSPANPALASQRGAASPPGGPRRDDFMYAIREQAIFAWALTGINGSLYKHKLGVPTGESLPEAGIPIWNDDPD</sequence>
<reference evidence="3" key="3">
    <citation type="submission" date="2025-08" db="UniProtKB">
        <authorList>
            <consortium name="RefSeq"/>
        </authorList>
    </citation>
    <scope>IDENTIFICATION</scope>
    <source>
        <strain evidence="3">CBS 342.82</strain>
    </source>
</reference>
<evidence type="ECO:0000313" key="3">
    <source>
        <dbReference type="RefSeq" id="XP_033456418.1"/>
    </source>
</evidence>
<dbReference type="Proteomes" id="UP000504637">
    <property type="component" value="Unplaced"/>
</dbReference>
<feature type="non-terminal residue" evidence="3">
    <location>
        <position position="149"/>
    </location>
</feature>
<reference evidence="3" key="1">
    <citation type="submission" date="2020-01" db="EMBL/GenBank/DDBJ databases">
        <authorList>
            <consortium name="DOE Joint Genome Institute"/>
            <person name="Haridas S."/>
            <person name="Albert R."/>
            <person name="Binder M."/>
            <person name="Bloem J."/>
            <person name="Labutti K."/>
            <person name="Salamov A."/>
            <person name="Andreopoulos B."/>
            <person name="Baker S.E."/>
            <person name="Barry K."/>
            <person name="Bills G."/>
            <person name="Bluhm B.H."/>
            <person name="Cannon C."/>
            <person name="Castanera R."/>
            <person name="Culley D.E."/>
            <person name="Daum C."/>
            <person name="Ezra D."/>
            <person name="Gonzalez J.B."/>
            <person name="Henrissat B."/>
            <person name="Kuo A."/>
            <person name="Liang C."/>
            <person name="Lipzen A."/>
            <person name="Lutzoni F."/>
            <person name="Magnuson J."/>
            <person name="Mondo S."/>
            <person name="Nolan M."/>
            <person name="Ohm R."/>
            <person name="Pangilinan J."/>
            <person name="Park H.-J."/>
            <person name="Ramirez L."/>
            <person name="Alfaro M."/>
            <person name="Sun H."/>
            <person name="Tritt A."/>
            <person name="Yoshinaga Y."/>
            <person name="Zwiers L.-H."/>
            <person name="Turgeon B.G."/>
            <person name="Goodwin S.B."/>
            <person name="Spatafora J.W."/>
            <person name="Crous P.W."/>
            <person name="Grigoriev I.V."/>
        </authorList>
    </citation>
    <scope>NUCLEOTIDE SEQUENCE</scope>
    <source>
        <strain evidence="3">CBS 342.82</strain>
    </source>
</reference>
<organism evidence="3">
    <name type="scientific">Dissoconium aciculare CBS 342.82</name>
    <dbReference type="NCBI Taxonomy" id="1314786"/>
    <lineage>
        <taxon>Eukaryota</taxon>
        <taxon>Fungi</taxon>
        <taxon>Dikarya</taxon>
        <taxon>Ascomycota</taxon>
        <taxon>Pezizomycotina</taxon>
        <taxon>Dothideomycetes</taxon>
        <taxon>Dothideomycetidae</taxon>
        <taxon>Mycosphaerellales</taxon>
        <taxon>Dissoconiaceae</taxon>
        <taxon>Dissoconium</taxon>
    </lineage>
</organism>
<dbReference type="GeneID" id="54358178"/>